<name>A0A0C2MID1_THEKT</name>
<keyword evidence="1" id="KW-0812">Transmembrane</keyword>
<keyword evidence="3" id="KW-1185">Reference proteome</keyword>
<reference evidence="2 3" key="1">
    <citation type="journal article" date="2014" name="Genome Biol. Evol.">
        <title>The genome of the myxosporean Thelohanellus kitauei shows adaptations to nutrient acquisition within its fish host.</title>
        <authorList>
            <person name="Yang Y."/>
            <person name="Xiong J."/>
            <person name="Zhou Z."/>
            <person name="Huo F."/>
            <person name="Miao W."/>
            <person name="Ran C."/>
            <person name="Liu Y."/>
            <person name="Zhang J."/>
            <person name="Feng J."/>
            <person name="Wang M."/>
            <person name="Wang M."/>
            <person name="Wang L."/>
            <person name="Yao B."/>
        </authorList>
    </citation>
    <scope>NUCLEOTIDE SEQUENCE [LARGE SCALE GENOMIC DNA]</scope>
    <source>
        <strain evidence="2">Wuqing</strain>
    </source>
</reference>
<sequence>MILDLQVAAVSISDFLENILKVDIKIYFLFNHIIFRHLASFGYFLRELKSGLCFDKSSIIDSTAYQCIIYTSNKISLYEIWSKLQEQTLFFLVHVIFTVVFLLTKSKKEFSNNKILAA</sequence>
<dbReference type="EMBL" id="JWZT01004437">
    <property type="protein sequence ID" value="KII64105.1"/>
    <property type="molecule type" value="Genomic_DNA"/>
</dbReference>
<evidence type="ECO:0000256" key="1">
    <source>
        <dbReference type="SAM" id="Phobius"/>
    </source>
</evidence>
<feature type="transmembrane region" description="Helical" evidence="1">
    <location>
        <begin position="87"/>
        <end position="104"/>
    </location>
</feature>
<proteinExistence type="predicted"/>
<keyword evidence="1" id="KW-1133">Transmembrane helix</keyword>
<evidence type="ECO:0000313" key="2">
    <source>
        <dbReference type="EMBL" id="KII64105.1"/>
    </source>
</evidence>
<accession>A0A0C2MID1</accession>
<dbReference type="AlphaFoldDB" id="A0A0C2MID1"/>
<dbReference type="Proteomes" id="UP000031668">
    <property type="component" value="Unassembled WGS sequence"/>
</dbReference>
<gene>
    <name evidence="2" type="ORF">RF11_02878</name>
</gene>
<comment type="caution">
    <text evidence="2">The sequence shown here is derived from an EMBL/GenBank/DDBJ whole genome shotgun (WGS) entry which is preliminary data.</text>
</comment>
<organism evidence="2 3">
    <name type="scientific">Thelohanellus kitauei</name>
    <name type="common">Myxosporean</name>
    <dbReference type="NCBI Taxonomy" id="669202"/>
    <lineage>
        <taxon>Eukaryota</taxon>
        <taxon>Metazoa</taxon>
        <taxon>Cnidaria</taxon>
        <taxon>Myxozoa</taxon>
        <taxon>Myxosporea</taxon>
        <taxon>Bivalvulida</taxon>
        <taxon>Platysporina</taxon>
        <taxon>Myxobolidae</taxon>
        <taxon>Thelohanellus</taxon>
    </lineage>
</organism>
<evidence type="ECO:0000313" key="3">
    <source>
        <dbReference type="Proteomes" id="UP000031668"/>
    </source>
</evidence>
<protein>
    <submittedName>
        <fullName evidence="2">Uncharacterized protein</fullName>
    </submittedName>
</protein>
<keyword evidence="1" id="KW-0472">Membrane</keyword>